<name>A0A4Z2DDA7_SCHJA</name>
<dbReference type="PANTHER" id="PTHR31043">
    <property type="entry name" value="NEPHROCYSTIN-4"/>
    <property type="match status" value="1"/>
</dbReference>
<protein>
    <submittedName>
        <fullName evidence="6">Nephrocystin-4 isoform 2</fullName>
    </submittedName>
</protein>
<dbReference type="Pfam" id="PF26190">
    <property type="entry name" value="Ig_NPHP4_1st"/>
    <property type="match status" value="1"/>
</dbReference>
<feature type="domain" description="NPHP4 C2-like" evidence="2">
    <location>
        <begin position="641"/>
        <end position="886"/>
    </location>
</feature>
<dbReference type="Proteomes" id="UP000311919">
    <property type="component" value="Unassembled WGS sequence"/>
</dbReference>
<dbReference type="GO" id="GO:0036064">
    <property type="term" value="C:ciliary basal body"/>
    <property type="evidence" value="ECO:0007669"/>
    <property type="project" value="TreeGrafter"/>
</dbReference>
<sequence length="1540" mass="175753">MPTSWFPLYLPTSEKKHDQACTTNLRLELKHVDCCLTDDDVSDLEYGLYVFAFNNDRKTVLSNVYNFEKLEKRQKKDGHGCVRLILRQTLYYHSSEIDYSTVFVFALISFELSNPTEKSEVGWCSINVNELLHSSTTPHSSSSSFLKGSCRLLYLPPEIYSEFVASYEKMYIYYSVDPFVELENYSYLIPENKFVLSPAEVPGIVADKTHNTWNIGNFIADFENCLCSKVSDNLAITFNQYGTSTIKLQVFERRVKIFLHNRYTVVQPVPVIYMDTIIESERGSYSGRKISATLAGKSVTTLPSTVSSESSSKTYLVARNDAELFVPQDPNCAVVFVLDYILSEITNSLTTRKFYCTVRWATYSFDDNMEIFNNIEHNSVNLNLLLQGSRKPYKAPDSNIDSLLTSVNENMILVSDSDNYEKHLLTTVCPDGSLCFTANVRSTLDLTLNCTISVGKRKEKSENAITDELTFVTKQSELAHQIPTIEHEFSGRRIKFNESITPLESRTIATVPRKKKIKPVYEKQLLRQVKKNNLTDDIKQFDDLNQLTPNLLPIPIQAQFNLYAQLLQQQQRQQQIGFFNTYSGLLNRGTLVGPYLGGIGPTIFEPIEPALPLIGPFLNQKSNDSLILLNNIHCGTKLSRATYAKLHSAGFEPIRTENGDPPFTIDPQTDIIDEFKFIKEEIDLLNQNEVIFQFLSYSGLVANPTTTTTIPDTYMPEQIYFTFQFYRFPQVKTPNLFVGQPLDDCHDTNGNSFRIIWKTKRQIDKSFSETTPNSFTAKGENKTAGYKVVFSIDPRYFKPGEMEVFFNYLIRTTMQIDVWNAKSHILIGTCMVELKHLCRQGREAVQVTYAADILHSNDNLFDNESNSVNPPDIQGCLLLRLANVGHRKEPISKEITVINNNRKKYLITQNDAVCFRKFPGGVLSDINCLKSNELNTRGVVVRAHKIESTNNELQEMLRAINTSEQKLPITIKAVRSVNDPSGVKDVTRIEKLDRLHCSLKSIEGLNNVFDNTELSKRSDVQTLITEKKTKLNMITQYRDQKKRELIELMINNATIIEHELYTSFGCTEFFEYQLKNSYNIEDTVSVSIEDDLNNLSFVIDPREVRSLKLAFGINTPTEDDLFALDIKDNNNDEGKSLKRNNVVLFLKPNETVLIPMKYEESTMIHYTKQYDGADQRNLSEFNSGNLAQMERVIQVIFKSLTYGKIISQLILHIHIQPPIIDQSFRFFHPELSFMKKILRLPRSAIEWSSSYISNNRTIQQVNQQVWVRVSDPDVLTLSNVQGEIVDLLIKVGLGKSPQIREFLISVYVEPFQIRPAYIWYWAIHSLQRVDAVTTVGQLSAPIGLLLRTDDCTPSVGSKRISVYTSHPNEVLIGTEFTLDDLHQNTPGKELTLCVASRSVYELKVKLRPKCIGKKIYQINVVDTDSQRVLRAWILCVDVKQPEITKSFNIKLPRRGINTACNKRIAYTNPYQCNKTLILETNRSDLVQFKESIIETPAGGTVQIGLHFIPQPTLDSGQIYIFINDEQGKNLETFLIIAQYY</sequence>
<dbReference type="Pfam" id="PF26187">
    <property type="entry name" value="Ig_NPHP4_4th"/>
    <property type="match status" value="1"/>
</dbReference>
<accession>A0A4Z2DDA7</accession>
<gene>
    <name evidence="6" type="ORF">EWB00_002159</name>
</gene>
<evidence type="ECO:0000259" key="5">
    <source>
        <dbReference type="Pfam" id="PF26190"/>
    </source>
</evidence>
<dbReference type="InterPro" id="IPR029775">
    <property type="entry name" value="NPHP4"/>
</dbReference>
<dbReference type="Pfam" id="PF26186">
    <property type="entry name" value="NPHP4_C2_3rd"/>
    <property type="match status" value="1"/>
</dbReference>
<evidence type="ECO:0000313" key="7">
    <source>
        <dbReference type="Proteomes" id="UP000311919"/>
    </source>
</evidence>
<dbReference type="InterPro" id="IPR058686">
    <property type="entry name" value="Ig_NPHP4_3rd"/>
</dbReference>
<feature type="domain" description="NPHP4 Ig-like" evidence="1">
    <location>
        <begin position="1352"/>
        <end position="1439"/>
    </location>
</feature>
<dbReference type="GO" id="GO:0035869">
    <property type="term" value="C:ciliary transition zone"/>
    <property type="evidence" value="ECO:0007669"/>
    <property type="project" value="TreeGrafter"/>
</dbReference>
<dbReference type="GO" id="GO:0097546">
    <property type="term" value="C:ciliary base"/>
    <property type="evidence" value="ECO:0007669"/>
    <property type="project" value="TreeGrafter"/>
</dbReference>
<dbReference type="GO" id="GO:1904491">
    <property type="term" value="P:protein localization to ciliary transition zone"/>
    <property type="evidence" value="ECO:0007669"/>
    <property type="project" value="TreeGrafter"/>
</dbReference>
<dbReference type="InterPro" id="IPR058765">
    <property type="entry name" value="NPHP4_C2-like"/>
</dbReference>
<organism evidence="6 7">
    <name type="scientific">Schistosoma japonicum</name>
    <name type="common">Blood fluke</name>
    <dbReference type="NCBI Taxonomy" id="6182"/>
    <lineage>
        <taxon>Eukaryota</taxon>
        <taxon>Metazoa</taxon>
        <taxon>Spiralia</taxon>
        <taxon>Lophotrochozoa</taxon>
        <taxon>Platyhelminthes</taxon>
        <taxon>Trematoda</taxon>
        <taxon>Digenea</taxon>
        <taxon>Strigeidida</taxon>
        <taxon>Schistosomatoidea</taxon>
        <taxon>Schistosomatidae</taxon>
        <taxon>Schistosoma</taxon>
    </lineage>
</organism>
<evidence type="ECO:0000259" key="2">
    <source>
        <dbReference type="Pfam" id="PF26186"/>
    </source>
</evidence>
<dbReference type="InterPro" id="IPR058688">
    <property type="entry name" value="Ig_NPHP4_2nd"/>
</dbReference>
<dbReference type="EMBL" id="SKCS01000175">
    <property type="protein sequence ID" value="TNN14439.1"/>
    <property type="molecule type" value="Genomic_DNA"/>
</dbReference>
<keyword evidence="7" id="KW-1185">Reference proteome</keyword>
<dbReference type="STRING" id="6182.A0A4Z2DDA7"/>
<dbReference type="OrthoDB" id="313446at2759"/>
<evidence type="ECO:0000259" key="3">
    <source>
        <dbReference type="Pfam" id="PF26187"/>
    </source>
</evidence>
<dbReference type="InterPro" id="IPR058685">
    <property type="entry name" value="Ig_NPHP4_4th"/>
</dbReference>
<dbReference type="PANTHER" id="PTHR31043:SF3">
    <property type="entry name" value="NEPHROCYSTIN-4"/>
    <property type="match status" value="1"/>
</dbReference>
<dbReference type="GO" id="GO:0090090">
    <property type="term" value="P:negative regulation of canonical Wnt signaling pathway"/>
    <property type="evidence" value="ECO:0007669"/>
    <property type="project" value="InterPro"/>
</dbReference>
<evidence type="ECO:0000313" key="6">
    <source>
        <dbReference type="EMBL" id="TNN14439.1"/>
    </source>
</evidence>
<evidence type="ECO:0000259" key="1">
    <source>
        <dbReference type="Pfam" id="PF26015"/>
    </source>
</evidence>
<feature type="domain" description="NPHP4 Ig-like" evidence="3">
    <location>
        <begin position="1445"/>
        <end position="1539"/>
    </location>
</feature>
<dbReference type="GO" id="GO:0097730">
    <property type="term" value="C:non-motile cilium"/>
    <property type="evidence" value="ECO:0007669"/>
    <property type="project" value="InterPro"/>
</dbReference>
<dbReference type="Pfam" id="PF26015">
    <property type="entry name" value="Ig_NPH4_3rd"/>
    <property type="match status" value="1"/>
</dbReference>
<comment type="caution">
    <text evidence="6">The sequence shown here is derived from an EMBL/GenBank/DDBJ whole genome shotgun (WGS) entry which is preliminary data.</text>
</comment>
<reference evidence="6 7" key="1">
    <citation type="submission" date="2019-03" db="EMBL/GenBank/DDBJ databases">
        <title>An improved genome assembly of the fluke Schistosoma japonicum.</title>
        <authorList>
            <person name="Hu W."/>
            <person name="Luo F."/>
            <person name="Yin M."/>
            <person name="Mo X."/>
            <person name="Sun C."/>
            <person name="Wu Q."/>
            <person name="Zhu B."/>
            <person name="Xiang M."/>
            <person name="Wang J."/>
            <person name="Wang Y."/>
            <person name="Zhang T."/>
            <person name="Xu B."/>
            <person name="Zheng H."/>
            <person name="Feng Z."/>
        </authorList>
    </citation>
    <scope>NUCLEOTIDE SEQUENCE [LARGE SCALE GENOMIC DNA]</scope>
    <source>
        <strain evidence="6">HuSjv2</strain>
        <tissue evidence="6">Worms</tissue>
    </source>
</reference>
<proteinExistence type="predicted"/>
<feature type="domain" description="NPHP4 Ig-like" evidence="5">
    <location>
        <begin position="1057"/>
        <end position="1217"/>
    </location>
</feature>
<evidence type="ECO:0000259" key="4">
    <source>
        <dbReference type="Pfam" id="PF26189"/>
    </source>
</evidence>
<dbReference type="Pfam" id="PF26189">
    <property type="entry name" value="Ig_NPHP4_2nd"/>
    <property type="match status" value="1"/>
</dbReference>
<feature type="domain" description="NPHP4 Ig-like" evidence="4">
    <location>
        <begin position="1224"/>
        <end position="1324"/>
    </location>
</feature>
<dbReference type="InterPro" id="IPR058687">
    <property type="entry name" value="Ig_NPHP4_1st"/>
</dbReference>